<protein>
    <recommendedName>
        <fullName evidence="4 12">Cysteine synthase</fullName>
        <ecNumber evidence="4 12">2.5.1.47</ecNumber>
    </recommendedName>
</protein>
<feature type="binding site" evidence="10">
    <location>
        <position position="81"/>
    </location>
    <ligand>
        <name>pyridoxal 5'-phosphate</name>
        <dbReference type="ChEBI" id="CHEBI:597326"/>
    </ligand>
</feature>
<dbReference type="eggNOG" id="KOG1252">
    <property type="taxonomic scope" value="Eukaryota"/>
</dbReference>
<dbReference type="NCBIfam" id="TIGR01139">
    <property type="entry name" value="cysK"/>
    <property type="match status" value="1"/>
</dbReference>
<evidence type="ECO:0000256" key="11">
    <source>
        <dbReference type="PIRSR" id="PIRSR605856-51"/>
    </source>
</evidence>
<dbReference type="AlphaFoldDB" id="A0A087SU64"/>
<evidence type="ECO:0000256" key="7">
    <source>
        <dbReference type="ARBA" id="ARBA00022898"/>
    </source>
</evidence>
<dbReference type="PANTHER" id="PTHR10314">
    <property type="entry name" value="CYSTATHIONINE BETA-SYNTHASE"/>
    <property type="match status" value="1"/>
</dbReference>
<dbReference type="SUPFAM" id="SSF53686">
    <property type="entry name" value="Tryptophan synthase beta subunit-like PLP-dependent enzymes"/>
    <property type="match status" value="1"/>
</dbReference>
<feature type="domain" description="Tryptophan synthase beta chain-like PALP" evidence="13">
    <location>
        <begin position="16"/>
        <end position="300"/>
    </location>
</feature>
<dbReference type="RefSeq" id="XP_011402321.1">
    <property type="nucleotide sequence ID" value="XM_011404019.1"/>
</dbReference>
<evidence type="ECO:0000259" key="13">
    <source>
        <dbReference type="Pfam" id="PF00291"/>
    </source>
</evidence>
<evidence type="ECO:0000313" key="14">
    <source>
        <dbReference type="EMBL" id="KFM29268.1"/>
    </source>
</evidence>
<evidence type="ECO:0000256" key="10">
    <source>
        <dbReference type="PIRSR" id="PIRSR605856-50"/>
    </source>
</evidence>
<dbReference type="NCBIfam" id="TIGR01136">
    <property type="entry name" value="cysKM"/>
    <property type="match status" value="1"/>
</dbReference>
<dbReference type="Proteomes" id="UP000279271">
    <property type="component" value="Unassembled WGS sequence"/>
</dbReference>
<dbReference type="EMBL" id="KL662189">
    <property type="protein sequence ID" value="KFM29268.1"/>
    <property type="molecule type" value="Genomic_DNA"/>
</dbReference>
<dbReference type="InterPro" id="IPR005859">
    <property type="entry name" value="CysK"/>
</dbReference>
<keyword evidence="8 12" id="KW-0198">Cysteine biosynthesis</keyword>
<evidence type="ECO:0000313" key="15">
    <source>
        <dbReference type="EMBL" id="RMZ56130.1"/>
    </source>
</evidence>
<dbReference type="EMBL" id="QOKY01000154">
    <property type="protein sequence ID" value="RMZ56130.1"/>
    <property type="molecule type" value="Genomic_DNA"/>
</dbReference>
<dbReference type="GO" id="GO:0005737">
    <property type="term" value="C:cytoplasm"/>
    <property type="evidence" value="ECO:0007669"/>
    <property type="project" value="UniProtKB-ARBA"/>
</dbReference>
<dbReference type="CDD" id="cd01561">
    <property type="entry name" value="CBS_like"/>
    <property type="match status" value="1"/>
</dbReference>
<dbReference type="PROSITE" id="PS00901">
    <property type="entry name" value="CYS_SYNTHASE"/>
    <property type="match status" value="1"/>
</dbReference>
<feature type="binding site" evidence="10">
    <location>
        <begin position="185"/>
        <end position="189"/>
    </location>
    <ligand>
        <name>pyridoxal 5'-phosphate</name>
        <dbReference type="ChEBI" id="CHEBI:597326"/>
    </ligand>
</feature>
<evidence type="ECO:0000256" key="1">
    <source>
        <dbReference type="ARBA" id="ARBA00001933"/>
    </source>
</evidence>
<evidence type="ECO:0000313" key="16">
    <source>
        <dbReference type="Proteomes" id="UP000028924"/>
    </source>
</evidence>
<keyword evidence="5 12" id="KW-0028">Amino-acid biosynthesis</keyword>
<proteinExistence type="inferred from homology"/>
<dbReference type="InterPro" id="IPR050214">
    <property type="entry name" value="Cys_Synth/Cystath_Beta-Synth"/>
</dbReference>
<dbReference type="Gene3D" id="3.40.50.1100">
    <property type="match status" value="2"/>
</dbReference>
<feature type="modified residue" description="N6-(pyridoxal phosphate)lysine" evidence="11">
    <location>
        <position position="50"/>
    </location>
</feature>
<reference evidence="17" key="2">
    <citation type="journal article" date="2018" name="Algal Res.">
        <title>Characterization of plant carbon substrate utilization by Auxenochlorella protothecoides.</title>
        <authorList>
            <person name="Vogler B.W."/>
            <person name="Starkenburg S.R."/>
            <person name="Sudasinghe N."/>
            <person name="Schambach J.Y."/>
            <person name="Rollin J.A."/>
            <person name="Pattathil S."/>
            <person name="Barry A.N."/>
        </authorList>
    </citation>
    <scope>NUCLEOTIDE SEQUENCE [LARGE SCALE GENOMIC DNA]</scope>
    <source>
        <strain evidence="17">UTEX 25</strain>
    </source>
</reference>
<dbReference type="GO" id="GO:0006535">
    <property type="term" value="P:cysteine biosynthetic process from serine"/>
    <property type="evidence" value="ECO:0007669"/>
    <property type="project" value="UniProtKB-UniRule"/>
</dbReference>
<evidence type="ECO:0000256" key="12">
    <source>
        <dbReference type="RuleBase" id="RU003985"/>
    </source>
</evidence>
<dbReference type="OrthoDB" id="10259545at2759"/>
<evidence type="ECO:0000256" key="2">
    <source>
        <dbReference type="ARBA" id="ARBA00004962"/>
    </source>
</evidence>
<dbReference type="InterPro" id="IPR005856">
    <property type="entry name" value="Cys_synth"/>
</dbReference>
<dbReference type="InterPro" id="IPR036052">
    <property type="entry name" value="TrpB-like_PALP_sf"/>
</dbReference>
<keyword evidence="16" id="KW-1185">Reference proteome</keyword>
<sequence>MCTSQEGTIYPDATAIIGRTPLVRLQKLPVPCFAEIVCKLEYLQPCKSVKDRIAAQMVARAEERGLISPDRTVLVEPTSGNTGVGLAWVAAAKGYRLILALPDSSSLERRVLLRALGAELALTDGKLGMVAAIEKAESIVATTPGAYMLQQFDNPANPEAHYEGTGPEVWRDTAGKVDILVAGVGTGGTITGLGRYLKERNPSLEIIAVEPAESPVLSGGRPGYHQIEGLGAGFIPRVLDFSLLDEVLRVRTQEAVAVARKLAQEEGILCGISSGAAVHAAYKVAQRPENAGKRIVVVLPSFGERYLSSVLYSQLWTQDATEEDEMPAEWRMHNGLYVADRDPPKL</sequence>
<dbReference type="InterPro" id="IPR001216">
    <property type="entry name" value="P-phosphate_BS"/>
</dbReference>
<name>A0A087SU64_AUXPR</name>
<keyword evidence="7 10" id="KW-0663">Pyridoxal phosphate</keyword>
<dbReference type="FunFam" id="3.40.50.1100:FF:000067">
    <property type="entry name" value="Cysteine synthase"/>
    <property type="match status" value="1"/>
</dbReference>
<dbReference type="KEGG" id="apro:F751_1644"/>
<feature type="binding site" evidence="10">
    <location>
        <position position="273"/>
    </location>
    <ligand>
        <name>pyridoxal 5'-phosphate</name>
        <dbReference type="ChEBI" id="CHEBI:597326"/>
    </ligand>
</feature>
<comment type="catalytic activity">
    <reaction evidence="9 12">
        <text>O-acetyl-L-serine + hydrogen sulfide = L-cysteine + acetate</text>
        <dbReference type="Rhea" id="RHEA:14829"/>
        <dbReference type="ChEBI" id="CHEBI:29919"/>
        <dbReference type="ChEBI" id="CHEBI:30089"/>
        <dbReference type="ChEBI" id="CHEBI:35235"/>
        <dbReference type="ChEBI" id="CHEBI:58340"/>
        <dbReference type="EC" id="2.5.1.47"/>
    </reaction>
</comment>
<organism evidence="14 16">
    <name type="scientific">Auxenochlorella protothecoides</name>
    <name type="common">Green microalga</name>
    <name type="synonym">Chlorella protothecoides</name>
    <dbReference type="NCBI Taxonomy" id="3075"/>
    <lineage>
        <taxon>Eukaryota</taxon>
        <taxon>Viridiplantae</taxon>
        <taxon>Chlorophyta</taxon>
        <taxon>core chlorophytes</taxon>
        <taxon>Trebouxiophyceae</taxon>
        <taxon>Chlorellales</taxon>
        <taxon>Chlorellaceae</taxon>
        <taxon>Auxenochlorella</taxon>
    </lineage>
</organism>
<gene>
    <name evidence="15" type="ORF">APUTEX25_004554</name>
    <name evidence="14" type="ORF">F751_1644</name>
</gene>
<evidence type="ECO:0000256" key="6">
    <source>
        <dbReference type="ARBA" id="ARBA00022679"/>
    </source>
</evidence>
<dbReference type="STRING" id="3075.A0A087SU64"/>
<comment type="cofactor">
    <cofactor evidence="1 10 12">
        <name>pyridoxal 5'-phosphate</name>
        <dbReference type="ChEBI" id="CHEBI:597326"/>
    </cofactor>
</comment>
<dbReference type="Pfam" id="PF00291">
    <property type="entry name" value="PALP"/>
    <property type="match status" value="1"/>
</dbReference>
<reference evidence="15" key="3">
    <citation type="submission" date="2018-10" db="EMBL/GenBank/DDBJ databases">
        <authorList>
            <person name="Hovde B."/>
            <person name="Zhang X."/>
        </authorList>
    </citation>
    <scope>NUCLEOTIDE SEQUENCE [LARGE SCALE GENOMIC DNA]</scope>
    <source>
        <strain evidence="15">UTEX 25</strain>
    </source>
</reference>
<evidence type="ECO:0000256" key="8">
    <source>
        <dbReference type="ARBA" id="ARBA00023192"/>
    </source>
</evidence>
<dbReference type="Proteomes" id="UP000028924">
    <property type="component" value="Unassembled WGS sequence"/>
</dbReference>
<evidence type="ECO:0000256" key="3">
    <source>
        <dbReference type="ARBA" id="ARBA00007103"/>
    </source>
</evidence>
<evidence type="ECO:0000313" key="17">
    <source>
        <dbReference type="Proteomes" id="UP000279271"/>
    </source>
</evidence>
<dbReference type="GO" id="GO:0004124">
    <property type="term" value="F:cysteine synthase activity"/>
    <property type="evidence" value="ECO:0007669"/>
    <property type="project" value="UniProtKB-UniRule"/>
</dbReference>
<accession>A0A087SU64</accession>
<dbReference type="InterPro" id="IPR001926">
    <property type="entry name" value="TrpB-like_PALP"/>
</dbReference>
<dbReference type="EC" id="2.5.1.47" evidence="4 12"/>
<evidence type="ECO:0000256" key="9">
    <source>
        <dbReference type="ARBA" id="ARBA00047931"/>
    </source>
</evidence>
<reference evidence="14 16" key="1">
    <citation type="journal article" date="2014" name="BMC Genomics">
        <title>Oil accumulation mechanisms of the oleaginous microalga Chlorella protothecoides revealed through its genome, transcriptomes, and proteomes.</title>
        <authorList>
            <person name="Gao C."/>
            <person name="Wang Y."/>
            <person name="Shen Y."/>
            <person name="Yan D."/>
            <person name="He X."/>
            <person name="Dai J."/>
            <person name="Wu Q."/>
        </authorList>
    </citation>
    <scope>NUCLEOTIDE SEQUENCE [LARGE SCALE GENOMIC DNA]</scope>
    <source>
        <strain evidence="14 16">0710</strain>
    </source>
</reference>
<evidence type="ECO:0000256" key="5">
    <source>
        <dbReference type="ARBA" id="ARBA00022605"/>
    </source>
</evidence>
<comment type="similarity">
    <text evidence="3 12">Belongs to the cysteine synthase/cystathionine beta-synthase family.</text>
</comment>
<reference evidence="15" key="4">
    <citation type="submission" date="2018-11" db="EMBL/GenBank/DDBJ databases">
        <title>Characterization of plant carbon substrate utilization by Auxenochlorella protothecoides.</title>
        <authorList>
            <person name="Vogler B.W."/>
            <person name="Starkenburg S.R."/>
            <person name="Sudasinghe N."/>
            <person name="Schambach J.Y."/>
            <person name="Rollin J.A."/>
            <person name="Pattathil S."/>
            <person name="Barry A.N."/>
        </authorList>
    </citation>
    <scope>NUCLEOTIDE SEQUENCE [LARGE SCALE GENOMIC DNA]</scope>
    <source>
        <strain evidence="15">UTEX 25</strain>
    </source>
</reference>
<keyword evidence="6 12" id="KW-0808">Transferase</keyword>
<comment type="pathway">
    <text evidence="2">Amino-acid biosynthesis; L-cysteine biosynthesis; L-cysteine from L-serine: step 2/2.</text>
</comment>
<evidence type="ECO:0000256" key="4">
    <source>
        <dbReference type="ARBA" id="ARBA00012681"/>
    </source>
</evidence>
<dbReference type="GeneID" id="23613035"/>